<dbReference type="InterPro" id="IPR046373">
    <property type="entry name" value="Acyl-CoA_Oxase/DH_mid-dom_sf"/>
</dbReference>
<proteinExistence type="inferred from homology"/>
<evidence type="ECO:0000313" key="10">
    <source>
        <dbReference type="Proteomes" id="UP000565286"/>
    </source>
</evidence>
<evidence type="ECO:0000259" key="8">
    <source>
        <dbReference type="Pfam" id="PF02771"/>
    </source>
</evidence>
<dbReference type="Pfam" id="PF02770">
    <property type="entry name" value="Acyl-CoA_dh_M"/>
    <property type="match status" value="1"/>
</dbReference>
<dbReference type="InterPro" id="IPR037069">
    <property type="entry name" value="AcylCoA_DH/ox_N_sf"/>
</dbReference>
<dbReference type="InterPro" id="IPR052166">
    <property type="entry name" value="Diverse_Acyl-CoA_DH"/>
</dbReference>
<evidence type="ECO:0000259" key="6">
    <source>
        <dbReference type="Pfam" id="PF00441"/>
    </source>
</evidence>
<keyword evidence="3 5" id="KW-0285">Flavoprotein</keyword>
<comment type="similarity">
    <text evidence="2 5">Belongs to the acyl-CoA dehydrogenase family.</text>
</comment>
<evidence type="ECO:0000256" key="1">
    <source>
        <dbReference type="ARBA" id="ARBA00001974"/>
    </source>
</evidence>
<gene>
    <name evidence="9" type="ORF">GGQ73_001242</name>
</gene>
<keyword evidence="4 5" id="KW-0274">FAD</keyword>
<dbReference type="InterPro" id="IPR009075">
    <property type="entry name" value="AcylCo_DH/oxidase_C"/>
</dbReference>
<keyword evidence="5" id="KW-0560">Oxidoreductase</keyword>
<dbReference type="EMBL" id="JACIDV010000003">
    <property type="protein sequence ID" value="MBB3945309.1"/>
    <property type="molecule type" value="Genomic_DNA"/>
</dbReference>
<evidence type="ECO:0000256" key="3">
    <source>
        <dbReference type="ARBA" id="ARBA00022630"/>
    </source>
</evidence>
<dbReference type="Proteomes" id="UP000565286">
    <property type="component" value="Unassembled WGS sequence"/>
</dbReference>
<feature type="domain" description="Acyl-CoA dehydrogenase/oxidase C-terminal" evidence="6">
    <location>
        <begin position="275"/>
        <end position="440"/>
    </location>
</feature>
<dbReference type="Pfam" id="PF00441">
    <property type="entry name" value="Acyl-CoA_dh_1"/>
    <property type="match status" value="1"/>
</dbReference>
<comment type="cofactor">
    <cofactor evidence="1 5">
        <name>FAD</name>
        <dbReference type="ChEBI" id="CHEBI:57692"/>
    </cofactor>
</comment>
<dbReference type="InterPro" id="IPR013786">
    <property type="entry name" value="AcylCoA_DH/ox_N"/>
</dbReference>
<dbReference type="RefSeq" id="WP_183894778.1">
    <property type="nucleotide sequence ID" value="NZ_JACIDV010000003.1"/>
</dbReference>
<dbReference type="InterPro" id="IPR006091">
    <property type="entry name" value="Acyl-CoA_Oxase/DH_mid-dom"/>
</dbReference>
<dbReference type="InterPro" id="IPR036250">
    <property type="entry name" value="AcylCo_DH-like_C"/>
</dbReference>
<dbReference type="Gene3D" id="1.20.140.10">
    <property type="entry name" value="Butyryl-CoA Dehydrogenase, subunit A, domain 3"/>
    <property type="match status" value="1"/>
</dbReference>
<accession>A0A7W6C6I3</accession>
<dbReference type="SUPFAM" id="SSF47203">
    <property type="entry name" value="Acyl-CoA dehydrogenase C-terminal domain-like"/>
    <property type="match status" value="1"/>
</dbReference>
<dbReference type="GO" id="GO:0050660">
    <property type="term" value="F:flavin adenine dinucleotide binding"/>
    <property type="evidence" value="ECO:0007669"/>
    <property type="project" value="InterPro"/>
</dbReference>
<comment type="caution">
    <text evidence="9">The sequence shown here is derived from an EMBL/GenBank/DDBJ whole genome shotgun (WGS) entry which is preliminary data.</text>
</comment>
<dbReference type="PANTHER" id="PTHR42803">
    <property type="entry name" value="ACYL-COA DEHYDROGENASE"/>
    <property type="match status" value="1"/>
</dbReference>
<evidence type="ECO:0000313" key="9">
    <source>
        <dbReference type="EMBL" id="MBB3945309.1"/>
    </source>
</evidence>
<dbReference type="GO" id="GO:0016627">
    <property type="term" value="F:oxidoreductase activity, acting on the CH-CH group of donors"/>
    <property type="evidence" value="ECO:0007669"/>
    <property type="project" value="InterPro"/>
</dbReference>
<dbReference type="AlphaFoldDB" id="A0A7W6C6I3"/>
<evidence type="ECO:0000256" key="2">
    <source>
        <dbReference type="ARBA" id="ARBA00009347"/>
    </source>
</evidence>
<evidence type="ECO:0000256" key="5">
    <source>
        <dbReference type="RuleBase" id="RU362125"/>
    </source>
</evidence>
<dbReference type="SUPFAM" id="SSF56645">
    <property type="entry name" value="Acyl-CoA dehydrogenase NM domain-like"/>
    <property type="match status" value="1"/>
</dbReference>
<evidence type="ECO:0008006" key="11">
    <source>
        <dbReference type="Google" id="ProtNLM"/>
    </source>
</evidence>
<sequence>MTTRAELPVADLTPILHTLARLPELQRLRDIQSRFAMADDALIQTIVEEADRLAVKVIAPLNAEGERNPPRYQEGRVRTSDMHKDAWNHYAAGGWLSLDIDPDFDGQGLPLVLAVAVQEVFDRASPAFGMLPVPMRSAARMISMFGDDETRARWLPLLASGEIGATICISEVEAGSDVARLRTIAEPAGDLFRITGEKQWISFGDHDLTKTILHCVLARDDEAGGFSLFLVPCGPDEASKTVVTRRLEEKLGLHLSPTCALGFEGALGERLGAPGRGLATIFGMITRMRLAVGAMGLGIAVSALDVADAYAAERRQGGKAAQPVRIDTHPDVQRMLKRMRATVTAFRNLLYTVAAHAELAEFEPDKEAAETSQHLVQWLLPVIKTLGGEIAFDCASDAIQVLGGAGYTADWPVEQALRDARVLTIFEGTTGIQAADLVQRGIWRGGSAGLGVFLKLIGDDLGHMASDDRYSIEAALDILKQATQLVTPQDRGSEAASVAYLHLVGHCALAWATIRQKSSGAVNEAESEALDIELGTLRARCELEAARIAALSKHYRTANLQTESA</sequence>
<reference evidence="9 10" key="1">
    <citation type="submission" date="2020-08" db="EMBL/GenBank/DDBJ databases">
        <title>Genomic Encyclopedia of Type Strains, Phase IV (KMG-IV): sequencing the most valuable type-strain genomes for metagenomic binning, comparative biology and taxonomic classification.</title>
        <authorList>
            <person name="Goeker M."/>
        </authorList>
    </citation>
    <scope>NUCLEOTIDE SEQUENCE [LARGE SCALE GENOMIC DNA]</scope>
    <source>
        <strain evidence="9 10">DSM 26438</strain>
    </source>
</reference>
<evidence type="ECO:0000259" key="7">
    <source>
        <dbReference type="Pfam" id="PF02770"/>
    </source>
</evidence>
<name>A0A7W6C6I3_9HYPH</name>
<dbReference type="PANTHER" id="PTHR42803:SF1">
    <property type="entry name" value="BROAD-SPECIFICITY LINEAR ACYL-COA DEHYDROGENASE FADE5"/>
    <property type="match status" value="1"/>
</dbReference>
<dbReference type="InterPro" id="IPR009100">
    <property type="entry name" value="AcylCoA_DH/oxidase_NM_dom_sf"/>
</dbReference>
<feature type="domain" description="Acyl-CoA dehydrogenase/oxidase N-terminal" evidence="8">
    <location>
        <begin position="70"/>
        <end position="162"/>
    </location>
</feature>
<keyword evidence="10" id="KW-1185">Reference proteome</keyword>
<evidence type="ECO:0000256" key="4">
    <source>
        <dbReference type="ARBA" id="ARBA00022827"/>
    </source>
</evidence>
<organism evidence="9 10">
    <name type="scientific">Rhizobium skierniewicense</name>
    <dbReference type="NCBI Taxonomy" id="984260"/>
    <lineage>
        <taxon>Bacteria</taxon>
        <taxon>Pseudomonadati</taxon>
        <taxon>Pseudomonadota</taxon>
        <taxon>Alphaproteobacteria</taxon>
        <taxon>Hyphomicrobiales</taxon>
        <taxon>Rhizobiaceae</taxon>
        <taxon>Rhizobium/Agrobacterium group</taxon>
        <taxon>Rhizobium</taxon>
    </lineage>
</organism>
<feature type="domain" description="Acyl-CoA oxidase/dehydrogenase middle" evidence="7">
    <location>
        <begin position="167"/>
        <end position="264"/>
    </location>
</feature>
<protein>
    <recommendedName>
        <fullName evidence="11">Acyl-CoA dehydrogenase</fullName>
    </recommendedName>
</protein>
<dbReference type="Pfam" id="PF02771">
    <property type="entry name" value="Acyl-CoA_dh_N"/>
    <property type="match status" value="1"/>
</dbReference>
<dbReference type="Gene3D" id="2.40.110.10">
    <property type="entry name" value="Butyryl-CoA Dehydrogenase, subunit A, domain 2"/>
    <property type="match status" value="1"/>
</dbReference>
<dbReference type="Gene3D" id="1.10.540.10">
    <property type="entry name" value="Acyl-CoA dehydrogenase/oxidase, N-terminal domain"/>
    <property type="match status" value="1"/>
</dbReference>